<evidence type="ECO:0000256" key="9">
    <source>
        <dbReference type="ARBA" id="ARBA00023251"/>
    </source>
</evidence>
<dbReference type="InterPro" id="IPR048279">
    <property type="entry name" value="MdtK-like"/>
</dbReference>
<keyword evidence="6 10" id="KW-0812">Transmembrane</keyword>
<reference evidence="12" key="1">
    <citation type="journal article" date="2008" name="Science">
        <title>Genome of an endosymbiont coupling N2 fixation to cellulolysis within RT protist cells in termite gut.</title>
        <authorList>
            <person name="Hongoh Y."/>
            <person name="Sharma V.K."/>
            <person name="Prakash T."/>
            <person name="Noda S."/>
            <person name="Toh H."/>
            <person name="Taylor T.D."/>
            <person name="Kudo T."/>
            <person name="Sakaki Y."/>
            <person name="Toyoda A."/>
            <person name="Hattori M."/>
            <person name="Ohkuma M."/>
        </authorList>
    </citation>
    <scope>NUCLEOTIDE SEQUENCE [LARGE SCALE GENOMIC DNA]</scope>
</reference>
<keyword evidence="7 10" id="KW-1133">Transmembrane helix</keyword>
<dbReference type="Proteomes" id="UP000000723">
    <property type="component" value="Chromosome"/>
</dbReference>
<evidence type="ECO:0000256" key="3">
    <source>
        <dbReference type="ARBA" id="ARBA00022106"/>
    </source>
</evidence>
<evidence type="ECO:0000313" key="12">
    <source>
        <dbReference type="Proteomes" id="UP000000723"/>
    </source>
</evidence>
<feature type="transmembrane region" description="Helical" evidence="10">
    <location>
        <begin position="171"/>
        <end position="193"/>
    </location>
</feature>
<dbReference type="GO" id="GO:0042910">
    <property type="term" value="F:xenobiotic transmembrane transporter activity"/>
    <property type="evidence" value="ECO:0007669"/>
    <property type="project" value="InterPro"/>
</dbReference>
<dbReference type="InterPro" id="IPR051327">
    <property type="entry name" value="MATE_MepA_subfamily"/>
</dbReference>
<evidence type="ECO:0000256" key="7">
    <source>
        <dbReference type="ARBA" id="ARBA00022989"/>
    </source>
</evidence>
<evidence type="ECO:0000256" key="2">
    <source>
        <dbReference type="ARBA" id="ARBA00008417"/>
    </source>
</evidence>
<feature type="transmembrane region" description="Helical" evidence="10">
    <location>
        <begin position="322"/>
        <end position="344"/>
    </location>
</feature>
<dbReference type="EMBL" id="AP010656">
    <property type="protein sequence ID" value="BAG83775.1"/>
    <property type="molecule type" value="Genomic_DNA"/>
</dbReference>
<keyword evidence="12" id="KW-1185">Reference proteome</keyword>
<dbReference type="GO" id="GO:0046677">
    <property type="term" value="P:response to antibiotic"/>
    <property type="evidence" value="ECO:0007669"/>
    <property type="project" value="UniProtKB-KW"/>
</dbReference>
<keyword evidence="8 10" id="KW-0472">Membrane</keyword>
<keyword evidence="9" id="KW-0046">Antibiotic resistance</keyword>
<dbReference type="STRING" id="511995.CFPG_512"/>
<feature type="transmembrane region" description="Helical" evidence="10">
    <location>
        <begin position="96"/>
        <end position="129"/>
    </location>
</feature>
<feature type="transmembrane region" description="Helical" evidence="10">
    <location>
        <begin position="392"/>
        <end position="411"/>
    </location>
</feature>
<dbReference type="eggNOG" id="COG0534">
    <property type="taxonomic scope" value="Bacteria"/>
</dbReference>
<dbReference type="GO" id="GO:0015297">
    <property type="term" value="F:antiporter activity"/>
    <property type="evidence" value="ECO:0007669"/>
    <property type="project" value="InterPro"/>
</dbReference>
<feature type="transmembrane region" description="Helical" evidence="10">
    <location>
        <begin position="364"/>
        <end position="385"/>
    </location>
</feature>
<evidence type="ECO:0000256" key="8">
    <source>
        <dbReference type="ARBA" id="ARBA00023136"/>
    </source>
</evidence>
<dbReference type="AlphaFoldDB" id="B6YRF3"/>
<sequence>MKNRDALLILGTEKISKLLMQYATPAIVAMVATSLDNIIDGIFIGQGVGALALSGLAITFPLLNLGAAFSTLVGVGASTLLSIKIGKKDYKTANNILGNVVVLNLITGITVTLVALPFLNTILCFFGASREILPYAYNFIVIVLSGNVISHLYSGLNALLRSMGHPKKAMLAIIFSILINLVLNPLFIFGFGWGVRGSALADIISQTLVLCWQLYLFSNENFFIRWQKGIYQLKKKIVIDSLLIGLAPFIVHAGSCLIVVLINKQLVRYGSDLAAGAYGIINRVAFLFIMIIMGLNQGMQPIVGYNYGAGQYDRVIAVLKQAVFYATFVMIVGFTVVELFPNMIVSMFTKEKQLKDIAVVGLRWIFVVYPLLGFQMVSSSFFLSIGDSWKSIILSLTRQIIFLIPILFILPCYLGMLGVWVSMCIADFLSVLLAGVLLRKELQTIML</sequence>
<evidence type="ECO:0000256" key="10">
    <source>
        <dbReference type="SAM" id="Phobius"/>
    </source>
</evidence>
<proteinExistence type="inferred from homology"/>
<evidence type="ECO:0000256" key="1">
    <source>
        <dbReference type="ARBA" id="ARBA00004651"/>
    </source>
</evidence>
<feature type="transmembrane region" description="Helical" evidence="10">
    <location>
        <begin position="274"/>
        <end position="295"/>
    </location>
</feature>
<keyword evidence="4" id="KW-0813">Transport</keyword>
<feature type="transmembrane region" description="Helical" evidence="10">
    <location>
        <begin position="21"/>
        <end position="44"/>
    </location>
</feature>
<dbReference type="Pfam" id="PF01554">
    <property type="entry name" value="MatE"/>
    <property type="match status" value="2"/>
</dbReference>
<organism evidence="11 12">
    <name type="scientific">Azobacteroides pseudotrichonymphae genomovar. CFP2</name>
    <dbReference type="NCBI Taxonomy" id="511995"/>
    <lineage>
        <taxon>Bacteria</taxon>
        <taxon>Pseudomonadati</taxon>
        <taxon>Bacteroidota</taxon>
        <taxon>Bacteroidia</taxon>
        <taxon>Bacteroidales</taxon>
        <taxon>Candidatus Azobacteroides</taxon>
    </lineage>
</organism>
<dbReference type="KEGG" id="aps:CFPG_512"/>
<dbReference type="CDD" id="cd13143">
    <property type="entry name" value="MATE_MepA_like"/>
    <property type="match status" value="1"/>
</dbReference>
<feature type="transmembrane region" description="Helical" evidence="10">
    <location>
        <begin position="50"/>
        <end position="75"/>
    </location>
</feature>
<gene>
    <name evidence="11" type="ordered locus">CFPG_512</name>
</gene>
<dbReference type="PANTHER" id="PTHR43823:SF3">
    <property type="entry name" value="MULTIDRUG EXPORT PROTEIN MEPA"/>
    <property type="match status" value="1"/>
</dbReference>
<dbReference type="PIRSF" id="PIRSF006603">
    <property type="entry name" value="DinF"/>
    <property type="match status" value="1"/>
</dbReference>
<protein>
    <recommendedName>
        <fullName evidence="3">Multidrug export protein MepA</fullName>
    </recommendedName>
</protein>
<dbReference type="RefSeq" id="WP_012573536.1">
    <property type="nucleotide sequence ID" value="NC_011565.1"/>
</dbReference>
<evidence type="ECO:0000313" key="11">
    <source>
        <dbReference type="EMBL" id="BAG83775.1"/>
    </source>
</evidence>
<evidence type="ECO:0000256" key="6">
    <source>
        <dbReference type="ARBA" id="ARBA00022692"/>
    </source>
</evidence>
<keyword evidence="5" id="KW-1003">Cell membrane</keyword>
<evidence type="ECO:0000256" key="4">
    <source>
        <dbReference type="ARBA" id="ARBA00022448"/>
    </source>
</evidence>
<feature type="transmembrane region" description="Helical" evidence="10">
    <location>
        <begin position="237"/>
        <end position="262"/>
    </location>
</feature>
<accession>B6YRF3</accession>
<evidence type="ECO:0000256" key="5">
    <source>
        <dbReference type="ARBA" id="ARBA00022475"/>
    </source>
</evidence>
<name>B6YRF3_AZOPC</name>
<feature type="transmembrane region" description="Helical" evidence="10">
    <location>
        <begin position="199"/>
        <end position="217"/>
    </location>
</feature>
<comment type="similarity">
    <text evidence="2">Belongs to the multi antimicrobial extrusion (MATE) (TC 2.A.66.1) family. MepA subfamily.</text>
</comment>
<dbReference type="InterPro" id="IPR002528">
    <property type="entry name" value="MATE_fam"/>
</dbReference>
<dbReference type="InterPro" id="IPR045070">
    <property type="entry name" value="MATE_MepA-like"/>
</dbReference>
<comment type="subcellular location">
    <subcellularLocation>
        <location evidence="1">Cell membrane</location>
        <topology evidence="1">Multi-pass membrane protein</topology>
    </subcellularLocation>
</comment>
<dbReference type="OrthoDB" id="9811110at2"/>
<dbReference type="GO" id="GO:0005886">
    <property type="term" value="C:plasma membrane"/>
    <property type="evidence" value="ECO:0007669"/>
    <property type="project" value="UniProtKB-SubCell"/>
</dbReference>
<dbReference type="PANTHER" id="PTHR43823">
    <property type="entry name" value="SPORULATION PROTEIN YKVU"/>
    <property type="match status" value="1"/>
</dbReference>
<feature type="transmembrane region" description="Helical" evidence="10">
    <location>
        <begin position="135"/>
        <end position="159"/>
    </location>
</feature>
<dbReference type="HOGENOM" id="CLU_012893_0_0_10"/>
<dbReference type="NCBIfam" id="TIGR00797">
    <property type="entry name" value="matE"/>
    <property type="match status" value="1"/>
</dbReference>